<sequence length="162" mass="18669">MLQMANYEFIRKQHFVLDKSIRQISRETGYSRQVIRKAPTSTQIPCTRFPNRSQSQLLSQLNQSSRNGCVKMNRPLQSSDILPNASFKDFSKNIISHVVNQPFSAMFDKFESLHKKRTFLSNSRQGSLLNSTGGEVDVLLFGKQVTVQVFFLCCTYSRKIFF</sequence>
<gene>
    <name evidence="1" type="ORF">T458_06255</name>
</gene>
<name>V6MBR1_9BACL</name>
<dbReference type="Proteomes" id="UP000017973">
    <property type="component" value="Unassembled WGS sequence"/>
</dbReference>
<accession>V6MBR1</accession>
<protein>
    <submittedName>
        <fullName evidence="1">Uncharacterized protein</fullName>
    </submittedName>
</protein>
<evidence type="ECO:0000313" key="1">
    <source>
        <dbReference type="EMBL" id="EST55662.1"/>
    </source>
</evidence>
<evidence type="ECO:0000313" key="2">
    <source>
        <dbReference type="Proteomes" id="UP000017973"/>
    </source>
</evidence>
<comment type="caution">
    <text evidence="1">The sequence shown here is derived from an EMBL/GenBank/DDBJ whole genome shotgun (WGS) entry which is preliminary data.</text>
</comment>
<dbReference type="EMBL" id="AYJU01000003">
    <property type="protein sequence ID" value="EST55662.1"/>
    <property type="molecule type" value="Genomic_DNA"/>
</dbReference>
<reference evidence="1 2" key="1">
    <citation type="journal article" date="2014" name="Genome Announc.">
        <title>Draft Genome Sequence of Brevibacillus panacihumi Strain W25, a Halotolerant Hydrocarbon-Degrading Bacterium.</title>
        <authorList>
            <person name="Wang X."/>
            <person name="Jin D."/>
            <person name="Zhou L."/>
            <person name="Wu L."/>
            <person name="An W."/>
            <person name="Chen Y."/>
            <person name="Zhao L."/>
        </authorList>
    </citation>
    <scope>NUCLEOTIDE SEQUENCE [LARGE SCALE GENOMIC DNA]</scope>
    <source>
        <strain evidence="1 2">W25</strain>
    </source>
</reference>
<dbReference type="HOGENOM" id="CLU_1632211_0_0_9"/>
<organism evidence="1 2">
    <name type="scientific">Brevibacillus panacihumi W25</name>
    <dbReference type="NCBI Taxonomy" id="1408254"/>
    <lineage>
        <taxon>Bacteria</taxon>
        <taxon>Bacillati</taxon>
        <taxon>Bacillota</taxon>
        <taxon>Bacilli</taxon>
        <taxon>Bacillales</taxon>
        <taxon>Paenibacillaceae</taxon>
        <taxon>Brevibacillus</taxon>
    </lineage>
</organism>
<dbReference type="AlphaFoldDB" id="V6MBR1"/>
<keyword evidence="2" id="KW-1185">Reference proteome</keyword>
<proteinExistence type="predicted"/>